<evidence type="ECO:0000313" key="10">
    <source>
        <dbReference type="Proteomes" id="UP001597119"/>
    </source>
</evidence>
<comment type="caution">
    <text evidence="9">The sequence shown here is derived from an EMBL/GenBank/DDBJ whole genome shotgun (WGS) entry which is preliminary data.</text>
</comment>
<evidence type="ECO:0000256" key="6">
    <source>
        <dbReference type="ARBA" id="ARBA00023012"/>
    </source>
</evidence>
<reference evidence="9 10" key="1">
    <citation type="journal article" date="2019" name="Int. J. Syst. Evol. Microbiol.">
        <title>The Global Catalogue of Microorganisms (GCM) 10K type strain sequencing project: providing services to taxonomists for standard genome sequencing and annotation.</title>
        <authorList>
            <consortium name="The Broad Institute Genomics Platform"/>
            <consortium name="The Broad Institute Genome Sequencing Center for Infectious Disease"/>
            <person name="Wu L."/>
            <person name="Ma J."/>
        </authorList>
    </citation>
    <scope>NUCLEOTIDE SEQUENCE [LARGE SCALE GENOMIC DNA]</scope>
    <source>
        <strain evidence="9 10">CGMCC 1.12125</strain>
    </source>
</reference>
<dbReference type="EMBL" id="JBHUDJ010000001">
    <property type="protein sequence ID" value="MFD1585980.1"/>
    <property type="molecule type" value="Genomic_DNA"/>
</dbReference>
<keyword evidence="6" id="KW-0902">Two-component regulatory system</keyword>
<dbReference type="SUPFAM" id="SSF55785">
    <property type="entry name" value="PYP-like sensor domain (PAS domain)"/>
    <property type="match status" value="1"/>
</dbReference>
<dbReference type="Gene3D" id="1.10.287.130">
    <property type="match status" value="1"/>
</dbReference>
<feature type="domain" description="PAC" evidence="8">
    <location>
        <begin position="91"/>
        <end position="139"/>
    </location>
</feature>
<dbReference type="Pfam" id="PF08448">
    <property type="entry name" value="PAS_4"/>
    <property type="match status" value="1"/>
</dbReference>
<evidence type="ECO:0000313" key="9">
    <source>
        <dbReference type="EMBL" id="MFD1585980.1"/>
    </source>
</evidence>
<sequence>MRRRAEVPADEAGLARGAFDALPTQTAVLDAEGVILRTNDAWERFGSENGLQDPTSVGCNYLDVCDRTDDEDASAVVAGLRDVLDADRDVFTYEYPCHDPDGEQRWFQLRALTFDAGEHLLVMHFDITERKLAEIELREYTDELELLTGILAHDIRNPLNAAQMRASLLDADGDDAENVAALVRSLDRIDAMIDDALVLAQGNEPTDVRAVDLDVCSDTAWQHVETASATLEIGSLPVIVADEQLLLQLLENLFVNAVDHGGDDVTISVEPIASPDDGEITGFAVADDGPGIDPAAAESVFEAGYTTAPDTGTGYGLAIVEKVASVHGWTVDVTDDDGARFEITGVTRATLGESE</sequence>
<evidence type="ECO:0000256" key="2">
    <source>
        <dbReference type="ARBA" id="ARBA00012438"/>
    </source>
</evidence>
<evidence type="ECO:0000256" key="3">
    <source>
        <dbReference type="ARBA" id="ARBA00022553"/>
    </source>
</evidence>
<gene>
    <name evidence="9" type="ORF">ACFR9U_03220</name>
</gene>
<dbReference type="GO" id="GO:0005524">
    <property type="term" value="F:ATP binding"/>
    <property type="evidence" value="ECO:0007669"/>
    <property type="project" value="UniProtKB-KW"/>
</dbReference>
<keyword evidence="4" id="KW-0808">Transferase</keyword>
<keyword evidence="10" id="KW-1185">Reference proteome</keyword>
<keyword evidence="9" id="KW-0067">ATP-binding</keyword>
<dbReference type="SMART" id="SM00387">
    <property type="entry name" value="HATPase_c"/>
    <property type="match status" value="1"/>
</dbReference>
<dbReference type="PANTHER" id="PTHR43711:SF1">
    <property type="entry name" value="HISTIDINE KINASE 1"/>
    <property type="match status" value="1"/>
</dbReference>
<dbReference type="RefSeq" id="WP_247376752.1">
    <property type="nucleotide sequence ID" value="NZ_JALLGV010000003.1"/>
</dbReference>
<evidence type="ECO:0000256" key="4">
    <source>
        <dbReference type="ARBA" id="ARBA00022679"/>
    </source>
</evidence>
<dbReference type="SMART" id="SM00388">
    <property type="entry name" value="HisKA"/>
    <property type="match status" value="1"/>
</dbReference>
<dbReference type="InterPro" id="IPR035965">
    <property type="entry name" value="PAS-like_dom_sf"/>
</dbReference>
<dbReference type="Proteomes" id="UP001597119">
    <property type="component" value="Unassembled WGS sequence"/>
</dbReference>
<dbReference type="InterPro" id="IPR050736">
    <property type="entry name" value="Sensor_HK_Regulatory"/>
</dbReference>
<evidence type="ECO:0000259" key="8">
    <source>
        <dbReference type="PROSITE" id="PS50113"/>
    </source>
</evidence>
<name>A0ABD6C7H4_9EURY</name>
<dbReference type="Gene3D" id="3.30.450.20">
    <property type="entry name" value="PAS domain"/>
    <property type="match status" value="1"/>
</dbReference>
<keyword evidence="3" id="KW-0597">Phosphoprotein</keyword>
<dbReference type="PRINTS" id="PR00344">
    <property type="entry name" value="BCTRLSENSOR"/>
</dbReference>
<dbReference type="PROSITE" id="PS50109">
    <property type="entry name" value="HIS_KIN"/>
    <property type="match status" value="1"/>
</dbReference>
<dbReference type="SUPFAM" id="SSF47384">
    <property type="entry name" value="Homodimeric domain of signal transducing histidine kinase"/>
    <property type="match status" value="1"/>
</dbReference>
<dbReference type="Pfam" id="PF00512">
    <property type="entry name" value="HisKA"/>
    <property type="match status" value="1"/>
</dbReference>
<organism evidence="9 10">
    <name type="scientific">Halorientalis brevis</name>
    <dbReference type="NCBI Taxonomy" id="1126241"/>
    <lineage>
        <taxon>Archaea</taxon>
        <taxon>Methanobacteriati</taxon>
        <taxon>Methanobacteriota</taxon>
        <taxon>Stenosarchaea group</taxon>
        <taxon>Halobacteria</taxon>
        <taxon>Halobacteriales</taxon>
        <taxon>Haloarculaceae</taxon>
        <taxon>Halorientalis</taxon>
    </lineage>
</organism>
<dbReference type="InterPro" id="IPR036097">
    <property type="entry name" value="HisK_dim/P_sf"/>
</dbReference>
<feature type="domain" description="Histidine kinase" evidence="7">
    <location>
        <begin position="150"/>
        <end position="344"/>
    </location>
</feature>
<evidence type="ECO:0000256" key="5">
    <source>
        <dbReference type="ARBA" id="ARBA00022777"/>
    </source>
</evidence>
<dbReference type="PROSITE" id="PS50113">
    <property type="entry name" value="PAC"/>
    <property type="match status" value="1"/>
</dbReference>
<dbReference type="Gene3D" id="3.30.565.10">
    <property type="entry name" value="Histidine kinase-like ATPase, C-terminal domain"/>
    <property type="match status" value="1"/>
</dbReference>
<keyword evidence="9" id="KW-0547">Nucleotide-binding</keyword>
<evidence type="ECO:0000259" key="7">
    <source>
        <dbReference type="PROSITE" id="PS50109"/>
    </source>
</evidence>
<dbReference type="InterPro" id="IPR004358">
    <property type="entry name" value="Sig_transdc_His_kin-like_C"/>
</dbReference>
<dbReference type="InterPro" id="IPR003594">
    <property type="entry name" value="HATPase_dom"/>
</dbReference>
<keyword evidence="5" id="KW-0418">Kinase</keyword>
<dbReference type="Pfam" id="PF02518">
    <property type="entry name" value="HATPase_c"/>
    <property type="match status" value="1"/>
</dbReference>
<dbReference type="InterPro" id="IPR036890">
    <property type="entry name" value="HATPase_C_sf"/>
</dbReference>
<dbReference type="InterPro" id="IPR000700">
    <property type="entry name" value="PAS-assoc_C"/>
</dbReference>
<dbReference type="GO" id="GO:0000160">
    <property type="term" value="P:phosphorelay signal transduction system"/>
    <property type="evidence" value="ECO:0007669"/>
    <property type="project" value="UniProtKB-KW"/>
</dbReference>
<accession>A0ABD6C7H4</accession>
<dbReference type="InterPro" id="IPR003661">
    <property type="entry name" value="HisK_dim/P_dom"/>
</dbReference>
<protein>
    <recommendedName>
        <fullName evidence="2">histidine kinase</fullName>
        <ecNumber evidence="2">2.7.13.3</ecNumber>
    </recommendedName>
</protein>
<dbReference type="PANTHER" id="PTHR43711">
    <property type="entry name" value="TWO-COMPONENT HISTIDINE KINASE"/>
    <property type="match status" value="1"/>
</dbReference>
<dbReference type="AlphaFoldDB" id="A0ABD6C7H4"/>
<comment type="catalytic activity">
    <reaction evidence="1">
        <text>ATP + protein L-histidine = ADP + protein N-phospho-L-histidine.</text>
        <dbReference type="EC" id="2.7.13.3"/>
    </reaction>
</comment>
<dbReference type="InterPro" id="IPR005467">
    <property type="entry name" value="His_kinase_dom"/>
</dbReference>
<evidence type="ECO:0000256" key="1">
    <source>
        <dbReference type="ARBA" id="ARBA00000085"/>
    </source>
</evidence>
<dbReference type="SUPFAM" id="SSF55874">
    <property type="entry name" value="ATPase domain of HSP90 chaperone/DNA topoisomerase II/histidine kinase"/>
    <property type="match status" value="1"/>
</dbReference>
<dbReference type="GO" id="GO:0004673">
    <property type="term" value="F:protein histidine kinase activity"/>
    <property type="evidence" value="ECO:0007669"/>
    <property type="project" value="UniProtKB-EC"/>
</dbReference>
<dbReference type="InterPro" id="IPR013656">
    <property type="entry name" value="PAS_4"/>
</dbReference>
<dbReference type="CDD" id="cd00082">
    <property type="entry name" value="HisKA"/>
    <property type="match status" value="1"/>
</dbReference>
<proteinExistence type="predicted"/>
<dbReference type="EC" id="2.7.13.3" evidence="2"/>